<reference evidence="5 6" key="1">
    <citation type="journal article" date="2021" name="G3 (Bethesda)">
        <title>Genomic diversity, chromosomal rearrangements, and interspecies hybridization in the ogataea polymorpha species complex.</title>
        <authorList>
            <person name="Hanson S.J."/>
            <person name="Cinneide E.O."/>
            <person name="Salzberg L.I."/>
            <person name="Wolfe K.H."/>
            <person name="McGowan J."/>
            <person name="Fitzpatrick D.A."/>
            <person name="Matlin K."/>
        </authorList>
    </citation>
    <scope>NUCLEOTIDE SEQUENCE [LARGE SCALE GENOMIC DNA]</scope>
    <source>
        <strain evidence="5">51-138</strain>
    </source>
</reference>
<name>A0ABQ7RTJ8_PICAN</name>
<feature type="transmembrane region" description="Helical" evidence="1">
    <location>
        <begin position="284"/>
        <end position="304"/>
    </location>
</feature>
<feature type="transmembrane region" description="Helical" evidence="1">
    <location>
        <begin position="310"/>
        <end position="329"/>
    </location>
</feature>
<feature type="transmembrane region" description="Helical" evidence="1">
    <location>
        <begin position="492"/>
        <end position="510"/>
    </location>
</feature>
<accession>A0ABQ7RTJ8</accession>
<dbReference type="Pfam" id="PF10355">
    <property type="entry name" value="Ytp1"/>
    <property type="match status" value="1"/>
</dbReference>
<dbReference type="Proteomes" id="UP001197328">
    <property type="component" value="Unassembled WGS sequence"/>
</dbReference>
<feature type="transmembrane region" description="Helical" evidence="1">
    <location>
        <begin position="559"/>
        <end position="580"/>
    </location>
</feature>
<proteinExistence type="predicted"/>
<protein>
    <submittedName>
        <fullName evidence="5">Uncharacterized protein</fullName>
    </submittedName>
</protein>
<dbReference type="InterPro" id="IPR018827">
    <property type="entry name" value="YTP1_C"/>
</dbReference>
<evidence type="ECO:0000259" key="3">
    <source>
        <dbReference type="Pfam" id="PF10348"/>
    </source>
</evidence>
<organism evidence="5 6">
    <name type="scientific">Pichia angusta</name>
    <name type="common">Yeast</name>
    <name type="synonym">Hansenula polymorpha</name>
    <dbReference type="NCBI Taxonomy" id="870730"/>
    <lineage>
        <taxon>Eukaryota</taxon>
        <taxon>Fungi</taxon>
        <taxon>Dikarya</taxon>
        <taxon>Ascomycota</taxon>
        <taxon>Saccharomycotina</taxon>
        <taxon>Pichiomycetes</taxon>
        <taxon>Pichiales</taxon>
        <taxon>Pichiaceae</taxon>
        <taxon>Ogataea</taxon>
    </lineage>
</organism>
<feature type="signal peptide" evidence="2">
    <location>
        <begin position="1"/>
        <end position="20"/>
    </location>
</feature>
<feature type="transmembrane region" description="Helical" evidence="1">
    <location>
        <begin position="151"/>
        <end position="173"/>
    </location>
</feature>
<dbReference type="PANTHER" id="PTHR31685">
    <property type="entry name" value="INTEGRAL MEMBRANE PROTEIN (AFU_ORTHOLOGUE AFUA_6G12730)-RELATED"/>
    <property type="match status" value="1"/>
</dbReference>
<feature type="chain" id="PRO_5046379193" evidence="2">
    <location>
        <begin position="21"/>
        <end position="589"/>
    </location>
</feature>
<feature type="domain" description="DUF2427" evidence="3">
    <location>
        <begin position="73"/>
        <end position="172"/>
    </location>
</feature>
<keyword evidence="6" id="KW-1185">Reference proteome</keyword>
<evidence type="ECO:0000259" key="4">
    <source>
        <dbReference type="Pfam" id="PF10355"/>
    </source>
</evidence>
<feature type="transmembrane region" description="Helical" evidence="1">
    <location>
        <begin position="89"/>
        <end position="110"/>
    </location>
</feature>
<keyword evidence="1" id="KW-0472">Membrane</keyword>
<comment type="caution">
    <text evidence="5">The sequence shown here is derived from an EMBL/GenBank/DDBJ whole genome shotgun (WGS) entry which is preliminary data.</text>
</comment>
<feature type="transmembrane region" description="Helical" evidence="1">
    <location>
        <begin position="117"/>
        <end position="139"/>
    </location>
</feature>
<keyword evidence="1" id="KW-1133">Transmembrane helix</keyword>
<keyword evidence="2" id="KW-0732">Signal</keyword>
<dbReference type="EMBL" id="JAHLVD010000011">
    <property type="protein sequence ID" value="KAG7847341.1"/>
    <property type="molecule type" value="Genomic_DNA"/>
</dbReference>
<dbReference type="Pfam" id="PF10348">
    <property type="entry name" value="DUF2427"/>
    <property type="match status" value="1"/>
</dbReference>
<sequence>MNTFWIKLFVAAAACHSVLAMDMEAHSHATSTLSAPLNLSTVVPVAHEAHHMHGVPILETELTPAERLFWEAYNTTSYFTVKTPYKSQLYVHLGLVYAAYILVYPLVLVLRNVNSKWFLPSLTVQSAMVIASLFSYSLFISNAPDLYPNNAYSKMSTGLFFLVILHLFSSFVYTAKNWLEGPSPATHAPLPGKDIQMTELNGFASPSSTLYDSDDRLHRLSADSFDLEDHGSSTPTSHHSVPVPTQKPDFVLTRLFQLAPVAKLVSVFGLASTFNFHVLNYGMLCYFLIYAPTGIAVLSCIGMGGHVFNLLAHFIKGGVFFSLGILSLARYCGGWTKLGWAWNRSYILPFEKPTSFWYKIQPKSGMITMEMVESSLILFYGSTNIFLEHLAAPGGPWTAKDLQHVSIAFLYIGAGLCGVVAELKLADWRLDKFYSQVGSDFEVQGYRPAHVTPGFSPNPFPAFTIFWTGLLMSQHQQASELSTNVHVQWGSLLTYGSVVRLVTFLLMIFFPKSQSFRPSRPFTELLTSFCLLCGGLVFMESTDPVIMALEYRGLTPMFTMNVSVGVVSLLMAWIMCVFSIRDRLRTGSH</sequence>
<feature type="transmembrane region" description="Helical" evidence="1">
    <location>
        <begin position="522"/>
        <end position="539"/>
    </location>
</feature>
<feature type="transmembrane region" description="Helical" evidence="1">
    <location>
        <begin position="407"/>
        <end position="426"/>
    </location>
</feature>
<evidence type="ECO:0000256" key="2">
    <source>
        <dbReference type="SAM" id="SignalP"/>
    </source>
</evidence>
<evidence type="ECO:0000313" key="6">
    <source>
        <dbReference type="Proteomes" id="UP001197328"/>
    </source>
</evidence>
<evidence type="ECO:0000313" key="5">
    <source>
        <dbReference type="EMBL" id="KAG7847341.1"/>
    </source>
</evidence>
<evidence type="ECO:0000256" key="1">
    <source>
        <dbReference type="SAM" id="Phobius"/>
    </source>
</evidence>
<feature type="domain" description="Protein YTP1-like C-terminal" evidence="4">
    <location>
        <begin position="287"/>
        <end position="581"/>
    </location>
</feature>
<dbReference type="InterPro" id="IPR018825">
    <property type="entry name" value="DUF2427"/>
</dbReference>
<keyword evidence="1" id="KW-0812">Transmembrane</keyword>
<gene>
    <name evidence="5" type="ORF">KL940_004087</name>
</gene>
<dbReference type="PANTHER" id="PTHR31685:SF3">
    <property type="entry name" value="INTEGRAL MEMBRANE PROTEIN (AFU_ORTHOLOGUE AFUA_6G12730)"/>
    <property type="match status" value="1"/>
</dbReference>